<feature type="transmembrane region" description="Helical" evidence="1">
    <location>
        <begin position="91"/>
        <end position="110"/>
    </location>
</feature>
<feature type="transmembrane region" description="Helical" evidence="1">
    <location>
        <begin position="116"/>
        <end position="138"/>
    </location>
</feature>
<organism evidence="2 3">
    <name type="scientific">Blastococcus saxobsidens</name>
    <dbReference type="NCBI Taxonomy" id="138336"/>
    <lineage>
        <taxon>Bacteria</taxon>
        <taxon>Bacillati</taxon>
        <taxon>Actinomycetota</taxon>
        <taxon>Actinomycetes</taxon>
        <taxon>Geodermatophilales</taxon>
        <taxon>Geodermatophilaceae</taxon>
        <taxon>Blastococcus</taxon>
    </lineage>
</organism>
<keyword evidence="1" id="KW-0812">Transmembrane</keyword>
<feature type="transmembrane region" description="Helical" evidence="1">
    <location>
        <begin position="44"/>
        <end position="64"/>
    </location>
</feature>
<keyword evidence="1" id="KW-0472">Membrane</keyword>
<dbReference type="EMBL" id="JAAGWG010000016">
    <property type="protein sequence ID" value="NEK86533.1"/>
    <property type="molecule type" value="Genomic_DNA"/>
</dbReference>
<comment type="caution">
    <text evidence="2">The sequence shown here is derived from an EMBL/GenBank/DDBJ whole genome shotgun (WGS) entry which is preliminary data.</text>
</comment>
<dbReference type="RefSeq" id="WP_163205594.1">
    <property type="nucleotide sequence ID" value="NZ_JAAGWG010000016.1"/>
</dbReference>
<dbReference type="Proteomes" id="UP000479241">
    <property type="component" value="Unassembled WGS sequence"/>
</dbReference>
<protein>
    <submittedName>
        <fullName evidence="2">Uncharacterized protein</fullName>
    </submittedName>
</protein>
<evidence type="ECO:0000313" key="2">
    <source>
        <dbReference type="EMBL" id="NEK86533.1"/>
    </source>
</evidence>
<name>A0A6L9W3F1_9ACTN</name>
<sequence length="142" mass="14370">MSTDLRPGQKKALAIGVGVATLTLALVLGLLLVEHGPGNMGKGFLSGAAVGLVGAAVMVWRASAGKGRATTFERAWTQTGDERDDAVLTRALAVLGLLAFPLTGAATVAIGLGATVYMVLTLLLVAQAAVGAVSFVVINRRS</sequence>
<accession>A0A6L9W3F1</accession>
<feature type="transmembrane region" description="Helical" evidence="1">
    <location>
        <begin position="12"/>
        <end position="32"/>
    </location>
</feature>
<dbReference type="AlphaFoldDB" id="A0A6L9W3F1"/>
<keyword evidence="1" id="KW-1133">Transmembrane helix</keyword>
<evidence type="ECO:0000256" key="1">
    <source>
        <dbReference type="SAM" id="Phobius"/>
    </source>
</evidence>
<reference evidence="2 3" key="1">
    <citation type="submission" date="2019-12" db="EMBL/GenBank/DDBJ databases">
        <title>the WGS of Blastococcus saxobsidens 67B17.</title>
        <authorList>
            <person name="Jiang Z."/>
        </authorList>
    </citation>
    <scope>NUCLEOTIDE SEQUENCE [LARGE SCALE GENOMIC DNA]</scope>
    <source>
        <strain evidence="2 3">67B17</strain>
    </source>
</reference>
<proteinExistence type="predicted"/>
<gene>
    <name evidence="2" type="ORF">GCU60_12330</name>
</gene>
<evidence type="ECO:0000313" key="3">
    <source>
        <dbReference type="Proteomes" id="UP000479241"/>
    </source>
</evidence>